<name>A0A6N4X0I5_9FLAO</name>
<dbReference type="Proteomes" id="UP000445144">
    <property type="component" value="Unassembled WGS sequence"/>
</dbReference>
<evidence type="ECO:0000313" key="2">
    <source>
        <dbReference type="EMBL" id="CAA7194283.1"/>
    </source>
</evidence>
<proteinExistence type="predicted"/>
<evidence type="ECO:0008006" key="4">
    <source>
        <dbReference type="Google" id="ProtNLM"/>
    </source>
</evidence>
<dbReference type="EMBL" id="CACVBR010000003">
    <property type="protein sequence ID" value="CAA7194283.1"/>
    <property type="molecule type" value="Genomic_DNA"/>
</dbReference>
<sequence length="339" mass="40120">MKRIFQHFYFLSTLKVFIIMVILSFVLSCNKNQNHSYTFYYWKTHLSLNKEEKKALNQSSTPYLYTRFFDVDKVNGKFQPVAVITKDENFETDKKIVPVIFITNQTFLQISEEDITFLAKNVFFLIQKKISSYHLTTHNEIQIDCDWTFKTKDDYFKFLKKLKEISGKEITCTLRLHQVKDKNISGIPPVEKVYLMCYSTSSPLENSDKNSILDVNILKSYLSKIEDYPIKNIEVALPIYSWGIVTNHLKKHKLINALSKQDLNNDHFKKISDNEIEIQADGFYFGNYLNKGFRIKVEEISDQQLEEVIDFLRKKITPFTIIYYQLDSKFVMNRNLQKF</sequence>
<gene>
    <name evidence="2" type="ORF">CHRY9293_00617</name>
</gene>
<keyword evidence="1" id="KW-1133">Transmembrane helix</keyword>
<dbReference type="RefSeq" id="WP_228455452.1">
    <property type="nucleotide sequence ID" value="NZ_CACVBR010000003.1"/>
</dbReference>
<protein>
    <recommendedName>
        <fullName evidence="4">Lipoprotein</fullName>
    </recommendedName>
</protein>
<keyword evidence="3" id="KW-1185">Reference proteome</keyword>
<dbReference type="AlphaFoldDB" id="A0A6N4X0I5"/>
<keyword evidence="1" id="KW-0812">Transmembrane</keyword>
<reference evidence="2 3" key="1">
    <citation type="submission" date="2020-01" db="EMBL/GenBank/DDBJ databases">
        <authorList>
            <person name="Rodrigo-Torres L."/>
            <person name="Arahal R. D."/>
            <person name="Lucena T."/>
        </authorList>
    </citation>
    <scope>NUCLEOTIDE SEQUENCE [LARGE SCALE GENOMIC DNA]</scope>
    <source>
        <strain evidence="2 3">CECT 9293</strain>
    </source>
</reference>
<organism evidence="2 3">
    <name type="scientific">Chryseobacterium potabilaquae</name>
    <dbReference type="NCBI Taxonomy" id="2675057"/>
    <lineage>
        <taxon>Bacteria</taxon>
        <taxon>Pseudomonadati</taxon>
        <taxon>Bacteroidota</taxon>
        <taxon>Flavobacteriia</taxon>
        <taxon>Flavobacteriales</taxon>
        <taxon>Weeksellaceae</taxon>
        <taxon>Chryseobacterium group</taxon>
        <taxon>Chryseobacterium</taxon>
    </lineage>
</organism>
<feature type="transmembrane region" description="Helical" evidence="1">
    <location>
        <begin position="7"/>
        <end position="27"/>
    </location>
</feature>
<evidence type="ECO:0000256" key="1">
    <source>
        <dbReference type="SAM" id="Phobius"/>
    </source>
</evidence>
<accession>A0A6N4X0I5</accession>
<evidence type="ECO:0000313" key="3">
    <source>
        <dbReference type="Proteomes" id="UP000445144"/>
    </source>
</evidence>
<dbReference type="PROSITE" id="PS51257">
    <property type="entry name" value="PROKAR_LIPOPROTEIN"/>
    <property type="match status" value="1"/>
</dbReference>
<keyword evidence="1" id="KW-0472">Membrane</keyword>